<dbReference type="RefSeq" id="WP_120189617.1">
    <property type="nucleotide sequence ID" value="NZ_MCHY01000008.1"/>
</dbReference>
<gene>
    <name evidence="1" type="ORF">BEP19_07960</name>
</gene>
<dbReference type="EMBL" id="MCHY01000008">
    <property type="protein sequence ID" value="RKD24323.1"/>
    <property type="molecule type" value="Genomic_DNA"/>
</dbReference>
<evidence type="ECO:0000313" key="2">
    <source>
        <dbReference type="Proteomes" id="UP000284219"/>
    </source>
</evidence>
<reference evidence="1 2" key="1">
    <citation type="submission" date="2016-08" db="EMBL/GenBank/DDBJ databases">
        <title>Novel Firmicute Genomes.</title>
        <authorList>
            <person name="Poppleton D.I."/>
            <person name="Gribaldo S."/>
        </authorList>
    </citation>
    <scope>NUCLEOTIDE SEQUENCE [LARGE SCALE GENOMIC DNA]</scope>
    <source>
        <strain evidence="1 2">RAOx-1</strain>
    </source>
</reference>
<name>A0A419SJY1_9BACL</name>
<dbReference type="Proteomes" id="UP000284219">
    <property type="component" value="Unassembled WGS sequence"/>
</dbReference>
<comment type="caution">
    <text evidence="1">The sequence shown here is derived from an EMBL/GenBank/DDBJ whole genome shotgun (WGS) entry which is preliminary data.</text>
</comment>
<dbReference type="OrthoDB" id="2973066at2"/>
<keyword evidence="2" id="KW-1185">Reference proteome</keyword>
<evidence type="ECO:0000313" key="1">
    <source>
        <dbReference type="EMBL" id="RKD24323.1"/>
    </source>
</evidence>
<sequence length="71" mass="8152">MNKEQLIDQLKEKQLEDILELIEDAETGDLEELELVESIGLVHDSQLNEQVISLLRQLGVTIIYVTDDEDE</sequence>
<organism evidence="1 2">
    <name type="scientific">Ammoniphilus oxalaticus</name>
    <dbReference type="NCBI Taxonomy" id="66863"/>
    <lineage>
        <taxon>Bacteria</taxon>
        <taxon>Bacillati</taxon>
        <taxon>Bacillota</taxon>
        <taxon>Bacilli</taxon>
        <taxon>Bacillales</taxon>
        <taxon>Paenibacillaceae</taxon>
        <taxon>Aneurinibacillus group</taxon>
        <taxon>Ammoniphilus</taxon>
    </lineage>
</organism>
<protein>
    <recommendedName>
        <fullName evidence="3">RNA polymerase sigma factor 70 region 1.1 domain-containing protein</fullName>
    </recommendedName>
</protein>
<evidence type="ECO:0008006" key="3">
    <source>
        <dbReference type="Google" id="ProtNLM"/>
    </source>
</evidence>
<proteinExistence type="predicted"/>
<accession>A0A419SJY1</accession>
<dbReference type="AlphaFoldDB" id="A0A419SJY1"/>